<protein>
    <submittedName>
        <fullName evidence="2">Phospholipase D family protein</fullName>
    </submittedName>
</protein>
<dbReference type="PANTHER" id="PTHR21248">
    <property type="entry name" value="CARDIOLIPIN SYNTHASE"/>
    <property type="match status" value="1"/>
</dbReference>
<accession>A0A7W2IVL5</accession>
<dbReference type="Gene3D" id="3.30.870.10">
    <property type="entry name" value="Endonuclease Chain A"/>
    <property type="match status" value="1"/>
</dbReference>
<keyword evidence="3" id="KW-1185">Reference proteome</keyword>
<dbReference type="PANTHER" id="PTHR21248:SF12">
    <property type="entry name" value="CARDIOLIPIN SYNTHASE C"/>
    <property type="match status" value="1"/>
</dbReference>
<feature type="non-terminal residue" evidence="2">
    <location>
        <position position="1"/>
    </location>
</feature>
<dbReference type="EMBL" id="JACFYF010000146">
    <property type="protein sequence ID" value="MBA5764770.1"/>
    <property type="molecule type" value="Genomic_DNA"/>
</dbReference>
<dbReference type="Proteomes" id="UP000571701">
    <property type="component" value="Unassembled WGS sequence"/>
</dbReference>
<evidence type="ECO:0000259" key="1">
    <source>
        <dbReference type="PROSITE" id="PS50035"/>
    </source>
</evidence>
<dbReference type="InterPro" id="IPR001736">
    <property type="entry name" value="PLipase_D/transphosphatidylase"/>
</dbReference>
<gene>
    <name evidence="2" type="ORF">H2O73_20700</name>
</gene>
<feature type="domain" description="PLD phosphodiesterase" evidence="1">
    <location>
        <begin position="36"/>
        <end position="63"/>
    </location>
</feature>
<reference evidence="2 3" key="1">
    <citation type="submission" date="2020-07" db="EMBL/GenBank/DDBJ databases">
        <title>Vibrio marinisediminis sp. nov., isolated from marine sediment.</title>
        <authorList>
            <person name="Ji X."/>
        </authorList>
    </citation>
    <scope>NUCLEOTIDE SEQUENCE [LARGE SCALE GENOMIC DNA]</scope>
    <source>
        <strain evidence="2 3">404</strain>
    </source>
</reference>
<name>A0A7W2IVL5_9VIBR</name>
<dbReference type="CDD" id="cd09111">
    <property type="entry name" value="PLDc_ymdC_like_1"/>
    <property type="match status" value="1"/>
</dbReference>
<feature type="non-terminal residue" evidence="2">
    <location>
        <position position="102"/>
    </location>
</feature>
<dbReference type="PROSITE" id="PS50035">
    <property type="entry name" value="PLD"/>
    <property type="match status" value="1"/>
</dbReference>
<dbReference type="SUPFAM" id="SSF56024">
    <property type="entry name" value="Phospholipase D/nuclease"/>
    <property type="match status" value="1"/>
</dbReference>
<dbReference type="GO" id="GO:0032049">
    <property type="term" value="P:cardiolipin biosynthetic process"/>
    <property type="evidence" value="ECO:0007669"/>
    <property type="project" value="TreeGrafter"/>
</dbReference>
<comment type="caution">
    <text evidence="2">The sequence shown here is derived from an EMBL/GenBank/DDBJ whole genome shotgun (WGS) entry which is preliminary data.</text>
</comment>
<dbReference type="GO" id="GO:0003824">
    <property type="term" value="F:catalytic activity"/>
    <property type="evidence" value="ECO:0007669"/>
    <property type="project" value="InterPro"/>
</dbReference>
<dbReference type="AlphaFoldDB" id="A0A7W2IVL5"/>
<proteinExistence type="predicted"/>
<sequence length="102" mass="11570">MLATLDSHPNIEVRLFNPFVLRRFTLLSYAFDLFRLNHRMHNKAFTVDGRVSILGGRNIGDEYFGTGEIPLQMDLDVLAVGAVVPEISADFDRYWNADATHS</sequence>
<evidence type="ECO:0000313" key="3">
    <source>
        <dbReference type="Proteomes" id="UP000571701"/>
    </source>
</evidence>
<organism evidence="2 3">
    <name type="scientific">Vibrio marinisediminis</name>
    <dbReference type="NCBI Taxonomy" id="2758441"/>
    <lineage>
        <taxon>Bacteria</taxon>
        <taxon>Pseudomonadati</taxon>
        <taxon>Pseudomonadota</taxon>
        <taxon>Gammaproteobacteria</taxon>
        <taxon>Vibrionales</taxon>
        <taxon>Vibrionaceae</taxon>
        <taxon>Vibrio</taxon>
    </lineage>
</organism>
<evidence type="ECO:0000313" key="2">
    <source>
        <dbReference type="EMBL" id="MBA5764770.1"/>
    </source>
</evidence>